<dbReference type="PANTHER" id="PTHR37946">
    <property type="entry name" value="SLL1969 PROTEIN"/>
    <property type="match status" value="1"/>
</dbReference>
<dbReference type="SUPFAM" id="SSF53474">
    <property type="entry name" value="alpha/beta-Hydrolases"/>
    <property type="match status" value="1"/>
</dbReference>
<dbReference type="RefSeq" id="WP_210654574.1">
    <property type="nucleotide sequence ID" value="NZ_JAGKQQ010000001.1"/>
</dbReference>
<feature type="domain" description="AB hydrolase-1" evidence="1">
    <location>
        <begin position="89"/>
        <end position="165"/>
    </location>
</feature>
<dbReference type="PANTHER" id="PTHR37946:SF1">
    <property type="entry name" value="SLL1969 PROTEIN"/>
    <property type="match status" value="1"/>
</dbReference>
<evidence type="ECO:0000259" key="1">
    <source>
        <dbReference type="Pfam" id="PF00561"/>
    </source>
</evidence>
<protein>
    <submittedName>
        <fullName evidence="2">Alpha/beta fold hydrolase</fullName>
    </submittedName>
</protein>
<dbReference type="Pfam" id="PF00561">
    <property type="entry name" value="Abhydrolase_1"/>
    <property type="match status" value="1"/>
</dbReference>
<dbReference type="Gene3D" id="3.40.50.1820">
    <property type="entry name" value="alpha/beta hydrolase"/>
    <property type="match status" value="1"/>
</dbReference>
<proteinExistence type="predicted"/>
<keyword evidence="2" id="KW-0378">Hydrolase</keyword>
<comment type="caution">
    <text evidence="2">The sequence shown here is derived from an EMBL/GenBank/DDBJ whole genome shotgun (WGS) entry which is preliminary data.</text>
</comment>
<dbReference type="EMBL" id="JAGKQQ010000001">
    <property type="protein sequence ID" value="MBP3956450.1"/>
    <property type="molecule type" value="Genomic_DNA"/>
</dbReference>
<name>A0ABS5BT37_9BACT</name>
<keyword evidence="3" id="KW-1185">Reference proteome</keyword>
<dbReference type="Proteomes" id="UP000676565">
    <property type="component" value="Unassembled WGS sequence"/>
</dbReference>
<gene>
    <name evidence="2" type="ORF">J8F10_14310</name>
</gene>
<organism evidence="2 3">
    <name type="scientific">Gemmata palustris</name>
    <dbReference type="NCBI Taxonomy" id="2822762"/>
    <lineage>
        <taxon>Bacteria</taxon>
        <taxon>Pseudomonadati</taxon>
        <taxon>Planctomycetota</taxon>
        <taxon>Planctomycetia</taxon>
        <taxon>Gemmatales</taxon>
        <taxon>Gemmataceae</taxon>
        <taxon>Gemmata</taxon>
    </lineage>
</organism>
<evidence type="ECO:0000313" key="3">
    <source>
        <dbReference type="Proteomes" id="UP000676565"/>
    </source>
</evidence>
<dbReference type="InterPro" id="IPR000073">
    <property type="entry name" value="AB_hydrolase_1"/>
</dbReference>
<evidence type="ECO:0000313" key="2">
    <source>
        <dbReference type="EMBL" id="MBP3956450.1"/>
    </source>
</evidence>
<dbReference type="GO" id="GO:0016787">
    <property type="term" value="F:hydrolase activity"/>
    <property type="evidence" value="ECO:0007669"/>
    <property type="project" value="UniProtKB-KW"/>
</dbReference>
<dbReference type="InterPro" id="IPR029058">
    <property type="entry name" value="AB_hydrolase_fold"/>
</dbReference>
<accession>A0ABS5BT37</accession>
<sequence length="299" mass="32153">MTSTLFVIALATAAPALVPELSTEIWQVAPGTSAKVWTATDKPSEKKRALVLIPGLHVHPLRPAKATKPELRDWQQPKSELVKTLAKDFDVFAFGYSQTVSADEVAQGPGLRDAVANLRKSGYTEIVLVGHSAGGVISRHFVEQNPDAGVSRVIAIAAPFAGAEAATLNIGYPKVQAPFVKSLAPEARKEAMRGSKFALSPDAEFACVVCRLKRGDTDGLVLVRSQWPEDLQQLGVPAVIAQVSHFDAMENAATAKTILELAKGKLTRWSTEDVDTARKILFGEPPAPARSNFLKRQAK</sequence>
<reference evidence="2 3" key="1">
    <citation type="submission" date="2021-04" db="EMBL/GenBank/DDBJ databases">
        <authorList>
            <person name="Ivanova A."/>
        </authorList>
    </citation>
    <scope>NUCLEOTIDE SEQUENCE [LARGE SCALE GENOMIC DNA]</scope>
    <source>
        <strain evidence="2 3">G18</strain>
    </source>
</reference>